<evidence type="ECO:0000259" key="3">
    <source>
        <dbReference type="Pfam" id="PF23628"/>
    </source>
</evidence>
<dbReference type="Pfam" id="PF23654">
    <property type="entry name" value="ARM_LIN_2nd"/>
    <property type="match status" value="1"/>
</dbReference>
<dbReference type="Proteomes" id="UP001187192">
    <property type="component" value="Unassembled WGS sequence"/>
</dbReference>
<feature type="domain" description="Putative E3 ubiquitin-protein ligase LIN ARM repeats" evidence="4">
    <location>
        <begin position="460"/>
        <end position="620"/>
    </location>
</feature>
<dbReference type="PANTHER" id="PTHR35549">
    <property type="entry name" value="OS04G0584500 PROTEIN"/>
    <property type="match status" value="1"/>
</dbReference>
<dbReference type="SUPFAM" id="SSF48371">
    <property type="entry name" value="ARM repeat"/>
    <property type="match status" value="2"/>
</dbReference>
<evidence type="ECO:0000313" key="5">
    <source>
        <dbReference type="EMBL" id="GMN60293.1"/>
    </source>
</evidence>
<protein>
    <recommendedName>
        <fullName evidence="7">E3 ubiquitin-protein ligase LIN</fullName>
    </recommendedName>
</protein>
<feature type="domain" description="Putative E3 ubiquitin-protein ligase LIN N-terminal" evidence="2">
    <location>
        <begin position="102"/>
        <end position="318"/>
    </location>
</feature>
<dbReference type="InterPro" id="IPR056512">
    <property type="entry name" value="LIN_N"/>
</dbReference>
<dbReference type="Pfam" id="PF23628">
    <property type="entry name" value="ARM_LIN_C"/>
    <property type="match status" value="1"/>
</dbReference>
<organism evidence="5 6">
    <name type="scientific">Ficus carica</name>
    <name type="common">Common fig</name>
    <dbReference type="NCBI Taxonomy" id="3494"/>
    <lineage>
        <taxon>Eukaryota</taxon>
        <taxon>Viridiplantae</taxon>
        <taxon>Streptophyta</taxon>
        <taxon>Embryophyta</taxon>
        <taxon>Tracheophyta</taxon>
        <taxon>Spermatophyta</taxon>
        <taxon>Magnoliopsida</taxon>
        <taxon>eudicotyledons</taxon>
        <taxon>Gunneridae</taxon>
        <taxon>Pentapetalae</taxon>
        <taxon>rosids</taxon>
        <taxon>fabids</taxon>
        <taxon>Rosales</taxon>
        <taxon>Moraceae</taxon>
        <taxon>Ficeae</taxon>
        <taxon>Ficus</taxon>
    </lineage>
</organism>
<dbReference type="PANTHER" id="PTHR35549:SF3">
    <property type="entry name" value="E3 UBIQUITIN-PROTEIN LIGASE LIN"/>
    <property type="match status" value="1"/>
</dbReference>
<dbReference type="Gene3D" id="1.25.10.10">
    <property type="entry name" value="Leucine-rich Repeat Variant"/>
    <property type="match status" value="2"/>
</dbReference>
<dbReference type="InterPro" id="IPR055566">
    <property type="entry name" value="ARM_LIN"/>
</dbReference>
<sequence length="984" mass="110300">MSSLSQLLAEEGFELKRELQRRQISLKHRDIVAPDTDSISLPLYICHANHGPKTHSSSKRLPEKSLMRNGSSVFSSKTSERSNSKSSVSEFSRREDPTIDEVAVRAVVSILSGYVGRFIKDENFREKVQEKCVACLARGKTDLEDGIFEKLEMGIESVDKLLEEKGIKKERITSLNAIQNLSVVASTNPKEGKSPYISACAQLYLAIVHKIERNDGKSAHHLLQVFSVSPFLARTHLVPDLWEHFFLPHLLHLKVWYTKELECLRDLDSGEKEKKMKALSKVYNQQMDKGTVEFAFYYKKWLQVGVGSAPVVPKVPLPVRPYRASRRSMDTCSTYSSVNDNLYRAVFGSKLERKSANFTDDSRALRDIRGVNEEENLGVYKSAYNNGGFLHGNLTRRSSSSQFERNQTYETWGETQKSDKFRLFTCQQTVPLQLECLISGNHLEKNSSVRKKEESTNLSINLSRAIASICSSDSLSECEVAIRIITKAWLDSHGNAVIEAALSKASVIEGMLEVLFSSEDDEILELVISILAELVSRNDFNRLMVLNFDPQLEIFLKHLRSSSLFLKAAALLYIAKPEAKQMISVEWVPLVLRVIEFGDQLQTLFTVQCSPLVAAFYLLDQLLTGFDEDRNLDNARQVVSLGGLSMLLNKIKVGDTNARINAAMFISCCIRADGSCRNYLAENLSIDSVVELFVLEYHRNPSGSAFALLIELLCLSRRTQTNTILKRLKDGWGGLDTMHILLAYLQKAPLEERPLVAAILLLLDLLEDPSKWSIYREDAVEAIIAALDCQTHNEYVQEQSARALLMLGGRFSYTGEATIENWLLEQAGFNEFAGNSYERPENGAGEEAAAAENWQRKAAAVLFKSGNRRLLDALSVSIANGVSSLSRASLITVSWMCIFLNSVGDENLKLMTCSTFVPQLVASLNYDKDVERKVLASYSLLNLTKTSAECVPMLLSLDKDQLLSHLTQLRLVTWTADELLSIIK</sequence>
<gene>
    <name evidence="5" type="ORF">TIFTF001_029390</name>
</gene>
<dbReference type="InterPro" id="IPR016024">
    <property type="entry name" value="ARM-type_fold"/>
</dbReference>
<dbReference type="EMBL" id="BTGU01000097">
    <property type="protein sequence ID" value="GMN60293.1"/>
    <property type="molecule type" value="Genomic_DNA"/>
</dbReference>
<evidence type="ECO:0000259" key="2">
    <source>
        <dbReference type="Pfam" id="PF23568"/>
    </source>
</evidence>
<dbReference type="Pfam" id="PF23568">
    <property type="entry name" value="ARM_LIN"/>
    <property type="match status" value="1"/>
</dbReference>
<evidence type="ECO:0008006" key="7">
    <source>
        <dbReference type="Google" id="ProtNLM"/>
    </source>
</evidence>
<feature type="domain" description="Putative E3 ubiquitin-protein ligase LIN ARM-like" evidence="3">
    <location>
        <begin position="621"/>
        <end position="983"/>
    </location>
</feature>
<dbReference type="AlphaFoldDB" id="A0AA88DRT3"/>
<comment type="caution">
    <text evidence="5">The sequence shown here is derived from an EMBL/GenBank/DDBJ whole genome shotgun (WGS) entry which is preliminary data.</text>
</comment>
<dbReference type="Gramene" id="FCD_00016846-RA">
    <property type="protein sequence ID" value="FCD_00016846-RA:cds"/>
    <property type="gene ID" value="FCD_00016846"/>
</dbReference>
<proteinExistence type="predicted"/>
<reference evidence="5" key="1">
    <citation type="submission" date="2023-07" db="EMBL/GenBank/DDBJ databases">
        <title>draft genome sequence of fig (Ficus carica).</title>
        <authorList>
            <person name="Takahashi T."/>
            <person name="Nishimura K."/>
        </authorList>
    </citation>
    <scope>NUCLEOTIDE SEQUENCE</scope>
</reference>
<dbReference type="InterPro" id="IPR011989">
    <property type="entry name" value="ARM-like"/>
</dbReference>
<feature type="region of interest" description="Disordered" evidence="1">
    <location>
        <begin position="52"/>
        <end position="92"/>
    </location>
</feature>
<keyword evidence="6" id="KW-1185">Reference proteome</keyword>
<evidence type="ECO:0000313" key="6">
    <source>
        <dbReference type="Proteomes" id="UP001187192"/>
    </source>
</evidence>
<evidence type="ECO:0000259" key="4">
    <source>
        <dbReference type="Pfam" id="PF23654"/>
    </source>
</evidence>
<name>A0AA88DRT3_FICCA</name>
<evidence type="ECO:0000256" key="1">
    <source>
        <dbReference type="SAM" id="MobiDB-lite"/>
    </source>
</evidence>
<dbReference type="InterPro" id="IPR056514">
    <property type="entry name" value="ARM_LIN_2nd"/>
</dbReference>
<accession>A0AA88DRT3</accession>